<dbReference type="PROSITE" id="PS51831">
    <property type="entry name" value="HD"/>
    <property type="match status" value="1"/>
</dbReference>
<evidence type="ECO:0000256" key="2">
    <source>
        <dbReference type="ARBA" id="ARBA00022723"/>
    </source>
</evidence>
<dbReference type="Pfam" id="PF01966">
    <property type="entry name" value="HD"/>
    <property type="match status" value="1"/>
</dbReference>
<dbReference type="NCBIfam" id="TIGR00488">
    <property type="entry name" value="bis(5'-nucleosyl)-tetraphosphatase (symmetrical) YqeK"/>
    <property type="match status" value="1"/>
</dbReference>
<protein>
    <recommendedName>
        <fullName evidence="1">bis(5'-nucleosyl)-tetraphosphatase (symmetrical)</fullName>
        <ecNumber evidence="1">3.6.1.41</ecNumber>
    </recommendedName>
</protein>
<gene>
    <name evidence="8" type="primary">yqeK</name>
    <name evidence="8" type="ORF">ACJDUH_06780</name>
</gene>
<keyword evidence="3" id="KW-0547">Nucleotide-binding</keyword>
<evidence type="ECO:0000256" key="6">
    <source>
        <dbReference type="ARBA" id="ARBA00049417"/>
    </source>
</evidence>
<sequence length="189" mass="21660">MWSEDQITDYLKANLNPQRFQHSIRVMETAVSLAKRYKVDEEKAKLAGLTHDCAKNLNNLEINDLLVKNGYNIDMMFKKSSNVMHGLAGSIIARDVMGISDEEVLNAIVYHTTGRANMSMLEKIIYIADYIEPMRNFEGIATLRTLAYENLDEALLLSFNNTIKYVIDKAELIHKDTIEARNFILFTKH</sequence>
<accession>A0ABW8TT22</accession>
<dbReference type="InterPro" id="IPR003607">
    <property type="entry name" value="HD/PDEase_dom"/>
</dbReference>
<evidence type="ECO:0000256" key="4">
    <source>
        <dbReference type="ARBA" id="ARBA00022801"/>
    </source>
</evidence>
<dbReference type="InterPro" id="IPR006675">
    <property type="entry name" value="HDIG_dom"/>
</dbReference>
<dbReference type="EC" id="3.6.1.41" evidence="1"/>
<dbReference type="PANTHER" id="PTHR35795">
    <property type="entry name" value="SLR1885 PROTEIN"/>
    <property type="match status" value="1"/>
</dbReference>
<dbReference type="SUPFAM" id="SSF109604">
    <property type="entry name" value="HD-domain/PDEase-like"/>
    <property type="match status" value="1"/>
</dbReference>
<keyword evidence="4 8" id="KW-0378">Hydrolase</keyword>
<comment type="catalytic activity">
    <reaction evidence="6">
        <text>P(1),P(4)-bis(5'-adenosyl) tetraphosphate + H2O = 2 ADP + 2 H(+)</text>
        <dbReference type="Rhea" id="RHEA:24252"/>
        <dbReference type="ChEBI" id="CHEBI:15377"/>
        <dbReference type="ChEBI" id="CHEBI:15378"/>
        <dbReference type="ChEBI" id="CHEBI:58141"/>
        <dbReference type="ChEBI" id="CHEBI:456216"/>
        <dbReference type="EC" id="3.6.1.41"/>
    </reaction>
</comment>
<dbReference type="RefSeq" id="WP_406764396.1">
    <property type="nucleotide sequence ID" value="NZ_JBJHZY010000001.1"/>
</dbReference>
<keyword evidence="9" id="KW-1185">Reference proteome</keyword>
<name>A0ABW8TT22_9CLOT</name>
<dbReference type="InterPro" id="IPR051094">
    <property type="entry name" value="Diverse_Catalytic_Enzymes"/>
</dbReference>
<reference evidence="8 9" key="1">
    <citation type="submission" date="2024-11" db="EMBL/GenBank/DDBJ databases">
        <authorList>
            <person name="Heng Y.C."/>
            <person name="Lim A.C.H."/>
            <person name="Lee J.K.Y."/>
            <person name="Kittelmann S."/>
        </authorList>
    </citation>
    <scope>NUCLEOTIDE SEQUENCE [LARGE SCALE GENOMIC DNA]</scope>
    <source>
        <strain evidence="8 9">WILCCON 0202</strain>
    </source>
</reference>
<proteinExistence type="predicted"/>
<evidence type="ECO:0000256" key="5">
    <source>
        <dbReference type="ARBA" id="ARBA00023004"/>
    </source>
</evidence>
<dbReference type="EMBL" id="JBJHZY010000001">
    <property type="protein sequence ID" value="MFL0267803.1"/>
    <property type="molecule type" value="Genomic_DNA"/>
</dbReference>
<feature type="domain" description="HD" evidence="7">
    <location>
        <begin position="19"/>
        <end position="134"/>
    </location>
</feature>
<evidence type="ECO:0000313" key="9">
    <source>
        <dbReference type="Proteomes" id="UP001623661"/>
    </source>
</evidence>
<dbReference type="Proteomes" id="UP001623661">
    <property type="component" value="Unassembled WGS sequence"/>
</dbReference>
<keyword evidence="5" id="KW-0408">Iron</keyword>
<dbReference type="CDD" id="cd00077">
    <property type="entry name" value="HDc"/>
    <property type="match status" value="1"/>
</dbReference>
<dbReference type="InterPro" id="IPR006674">
    <property type="entry name" value="HD_domain"/>
</dbReference>
<dbReference type="GO" id="GO:0008803">
    <property type="term" value="F:bis(5'-nucleosyl)-tetraphosphatase (symmetrical) activity"/>
    <property type="evidence" value="ECO:0007669"/>
    <property type="project" value="UniProtKB-EC"/>
</dbReference>
<comment type="caution">
    <text evidence="8">The sequence shown here is derived from an EMBL/GenBank/DDBJ whole genome shotgun (WGS) entry which is preliminary data.</text>
</comment>
<evidence type="ECO:0000313" key="8">
    <source>
        <dbReference type="EMBL" id="MFL0267803.1"/>
    </source>
</evidence>
<dbReference type="SMART" id="SM00471">
    <property type="entry name" value="HDc"/>
    <property type="match status" value="1"/>
</dbReference>
<dbReference type="PANTHER" id="PTHR35795:SF1">
    <property type="entry name" value="BIS(5'-NUCLEOSYL)-TETRAPHOSPHATASE, SYMMETRICAL"/>
    <property type="match status" value="1"/>
</dbReference>
<dbReference type="Gene3D" id="1.10.3210.10">
    <property type="entry name" value="Hypothetical protein af1432"/>
    <property type="match status" value="1"/>
</dbReference>
<evidence type="ECO:0000256" key="1">
    <source>
        <dbReference type="ARBA" id="ARBA00012506"/>
    </source>
</evidence>
<keyword evidence="2" id="KW-0479">Metal-binding</keyword>
<dbReference type="InterPro" id="IPR005249">
    <property type="entry name" value="YqeK"/>
</dbReference>
<evidence type="ECO:0000256" key="3">
    <source>
        <dbReference type="ARBA" id="ARBA00022741"/>
    </source>
</evidence>
<dbReference type="NCBIfam" id="TIGR00277">
    <property type="entry name" value="HDIG"/>
    <property type="match status" value="1"/>
</dbReference>
<organism evidence="8 9">
    <name type="scientific">Candidatus Clostridium radicumherbarum</name>
    <dbReference type="NCBI Taxonomy" id="3381662"/>
    <lineage>
        <taxon>Bacteria</taxon>
        <taxon>Bacillati</taxon>
        <taxon>Bacillota</taxon>
        <taxon>Clostridia</taxon>
        <taxon>Eubacteriales</taxon>
        <taxon>Clostridiaceae</taxon>
        <taxon>Clostridium</taxon>
    </lineage>
</organism>
<evidence type="ECO:0000259" key="7">
    <source>
        <dbReference type="PROSITE" id="PS51831"/>
    </source>
</evidence>